<dbReference type="SUPFAM" id="SSF52777">
    <property type="entry name" value="CoA-dependent acyltransferases"/>
    <property type="match status" value="2"/>
</dbReference>
<dbReference type="InterPro" id="IPR023213">
    <property type="entry name" value="CAT-like_dom_sf"/>
</dbReference>
<dbReference type="Proteomes" id="UP000304900">
    <property type="component" value="Unassembled WGS sequence"/>
</dbReference>
<dbReference type="Gene3D" id="3.30.559.30">
    <property type="entry name" value="Nonribosomal peptide synthetase, condensation domain"/>
    <property type="match status" value="1"/>
</dbReference>
<dbReference type="EMBL" id="SZVO01000017">
    <property type="protein sequence ID" value="TKT87970.1"/>
    <property type="molecule type" value="Genomic_DNA"/>
</dbReference>
<evidence type="ECO:0000259" key="1">
    <source>
        <dbReference type="Pfam" id="PF00668"/>
    </source>
</evidence>
<gene>
    <name evidence="2" type="ORF">FDK13_28110</name>
</gene>
<keyword evidence="3" id="KW-1185">Reference proteome</keyword>
<dbReference type="AlphaFoldDB" id="A0A4U6CTH3"/>
<sequence length="432" mass="48551">MKRKLLFLERVLYGNGSQPFHGVFSVKITGRIVHGNFPLALKKLQTKYPALTACIEEDEKGDPYFVQQSPAPEIPLRIVERLSDQDWIDESRYEWATSFQIKTGPLLRVVWIRSDNVSDLILAFHHCMCDGGSGMALLTDLLAVLDNTDHEIGTSSTFSSIADLIPADILNNRGNKIKAGFSSGLVNTSLAFMSKFISVKNKVLPQRASDYLISWKLSQEESSALFAVCKQHQVTVNTALCLAFLEAFKMVNKTAAHGKATCPVDIRRYMPEVKKDTIFAFGLAMNMQLDKKPTANFWVNAQKQQVLISKQMEKLNPYEFIMGMEGSHKAVRHLIKFLTYAKAGNDFMFSNMGRLDIPSSYRTFTIETVYSPTVIGPFGNPTTIITTTFNKQMDFSFVSNETFMARENAMKIKQEAMKLMFSETFVADTVGV</sequence>
<protein>
    <recommendedName>
        <fullName evidence="1">Condensation domain-containing protein</fullName>
    </recommendedName>
</protein>
<proteinExistence type="predicted"/>
<evidence type="ECO:0000313" key="2">
    <source>
        <dbReference type="EMBL" id="TKT87970.1"/>
    </source>
</evidence>
<dbReference type="RefSeq" id="WP_137343356.1">
    <property type="nucleotide sequence ID" value="NZ_BSQH01000005.1"/>
</dbReference>
<dbReference type="PANTHER" id="PTHR28037">
    <property type="entry name" value="ALCOHOL O-ACETYLTRANSFERASE 1-RELATED"/>
    <property type="match status" value="1"/>
</dbReference>
<dbReference type="Pfam" id="PF00668">
    <property type="entry name" value="Condensation"/>
    <property type="match status" value="1"/>
</dbReference>
<dbReference type="Gene3D" id="3.30.559.10">
    <property type="entry name" value="Chloramphenicol acetyltransferase-like domain"/>
    <property type="match status" value="1"/>
</dbReference>
<name>A0A4U6CTH3_9BACT</name>
<dbReference type="GO" id="GO:0003824">
    <property type="term" value="F:catalytic activity"/>
    <property type="evidence" value="ECO:0007669"/>
    <property type="project" value="InterPro"/>
</dbReference>
<feature type="domain" description="Condensation" evidence="1">
    <location>
        <begin position="22"/>
        <end position="245"/>
    </location>
</feature>
<dbReference type="OrthoDB" id="5562587at2"/>
<evidence type="ECO:0000313" key="3">
    <source>
        <dbReference type="Proteomes" id="UP000304900"/>
    </source>
</evidence>
<organism evidence="2 3">
    <name type="scientific">Dyadobacter frigoris</name>
    <dbReference type="NCBI Taxonomy" id="2576211"/>
    <lineage>
        <taxon>Bacteria</taxon>
        <taxon>Pseudomonadati</taxon>
        <taxon>Bacteroidota</taxon>
        <taxon>Cytophagia</taxon>
        <taxon>Cytophagales</taxon>
        <taxon>Spirosomataceae</taxon>
        <taxon>Dyadobacter</taxon>
    </lineage>
</organism>
<dbReference type="InterPro" id="IPR052058">
    <property type="entry name" value="Alcohol_O-acetyltransferase"/>
</dbReference>
<comment type="caution">
    <text evidence="2">The sequence shown here is derived from an EMBL/GenBank/DDBJ whole genome shotgun (WGS) entry which is preliminary data.</text>
</comment>
<accession>A0A4U6CTH3</accession>
<reference evidence="2 3" key="1">
    <citation type="submission" date="2019-05" db="EMBL/GenBank/DDBJ databases">
        <title>Dyadobacter AR-3-8 sp. nov., isolated from arctic soil.</title>
        <authorList>
            <person name="Chaudhary D.K."/>
        </authorList>
    </citation>
    <scope>NUCLEOTIDE SEQUENCE [LARGE SCALE GENOMIC DNA]</scope>
    <source>
        <strain evidence="2 3">AR-3-8</strain>
    </source>
</reference>
<dbReference type="PANTHER" id="PTHR28037:SF1">
    <property type="entry name" value="ALCOHOL O-ACETYLTRANSFERASE 1-RELATED"/>
    <property type="match status" value="1"/>
</dbReference>
<dbReference type="InterPro" id="IPR001242">
    <property type="entry name" value="Condensation_dom"/>
</dbReference>